<dbReference type="InterPro" id="IPR050149">
    <property type="entry name" value="Collagen_superfamily"/>
</dbReference>
<evidence type="ECO:0008006" key="4">
    <source>
        <dbReference type="Google" id="ProtNLM"/>
    </source>
</evidence>
<gene>
    <name evidence="2" type="ORF">GC101_11495</name>
</gene>
<sequence length="411" mass="41068">MSSLIPVQLGSPGAALRLESPVLLEESHPLTQIDFSVPLTFQPAVSGNYHLIVQLSVLKDGQVIRTLTDPYIGSGNAGESLIADVNVNITGSFNQGAHQFELELSILSYQNIQANPLLGVPAVSVQGSTAAEDDIGPTGPPGPQGHAGTRGPYGPTGTTGPTGATGVGIITGAQGPKGPTGPTGVIAATGDGGGTGATGHTGADGIGIPGPTGATGVGATGATGYGPAGSTGDTGAQGVTGSTGPGSNIAGPTGPVGPTGATGPSRALPMVVSDTLLVRSPAVGQGQIVGQLPPVEVNAADQCVLVEGTLQIGYGNPANFTFTNTVFYQVYRDGQAIGSGLFWTLNYNYYNSPGFNTLSSQQPLAFMAIDENPPLGLHNYTLSVNVGPVSSNTTIAYESFNATASVFRKGN</sequence>
<dbReference type="EMBL" id="WHOB01000027">
    <property type="protein sequence ID" value="NOU79501.1"/>
    <property type="molecule type" value="Genomic_DNA"/>
</dbReference>
<feature type="region of interest" description="Disordered" evidence="1">
    <location>
        <begin position="130"/>
        <end position="181"/>
    </location>
</feature>
<dbReference type="Proteomes" id="UP000596857">
    <property type="component" value="Unassembled WGS sequence"/>
</dbReference>
<reference evidence="2 3" key="1">
    <citation type="submission" date="2019-10" db="EMBL/GenBank/DDBJ databases">
        <title>Description of Paenibacillus terricola sp. nov.</title>
        <authorList>
            <person name="Carlier A."/>
            <person name="Qi S."/>
        </authorList>
    </citation>
    <scope>NUCLEOTIDE SEQUENCE [LARGE SCALE GENOMIC DNA]</scope>
    <source>
        <strain evidence="2 3">LMG 31459</strain>
    </source>
</reference>
<dbReference type="PANTHER" id="PTHR24023:SF1095">
    <property type="entry name" value="EGF-LIKE DOMAIN-CONTAINING PROTEIN"/>
    <property type="match status" value="1"/>
</dbReference>
<accession>A0ABX1YHR6</accession>
<proteinExistence type="predicted"/>
<keyword evidence="3" id="KW-1185">Reference proteome</keyword>
<evidence type="ECO:0000256" key="1">
    <source>
        <dbReference type="SAM" id="MobiDB-lite"/>
    </source>
</evidence>
<evidence type="ECO:0000313" key="3">
    <source>
        <dbReference type="Proteomes" id="UP000596857"/>
    </source>
</evidence>
<name>A0ABX1YHR6_9BACL</name>
<comment type="caution">
    <text evidence="2">The sequence shown here is derived from an EMBL/GenBank/DDBJ whole genome shotgun (WGS) entry which is preliminary data.</text>
</comment>
<evidence type="ECO:0000313" key="2">
    <source>
        <dbReference type="EMBL" id="NOU79501.1"/>
    </source>
</evidence>
<feature type="compositionally biased region" description="Low complexity" evidence="1">
    <location>
        <begin position="147"/>
        <end position="174"/>
    </location>
</feature>
<organism evidence="2 3">
    <name type="scientific">Paenibacillus phytohabitans</name>
    <dbReference type="NCBI Taxonomy" id="2654978"/>
    <lineage>
        <taxon>Bacteria</taxon>
        <taxon>Bacillati</taxon>
        <taxon>Bacillota</taxon>
        <taxon>Bacilli</taxon>
        <taxon>Bacillales</taxon>
        <taxon>Paenibacillaceae</taxon>
        <taxon>Paenibacillus</taxon>
    </lineage>
</organism>
<dbReference type="RefSeq" id="WP_171717356.1">
    <property type="nucleotide sequence ID" value="NZ_WHOB01000027.1"/>
</dbReference>
<dbReference type="PANTHER" id="PTHR24023">
    <property type="entry name" value="COLLAGEN ALPHA"/>
    <property type="match status" value="1"/>
</dbReference>
<protein>
    <recommendedName>
        <fullName evidence="4">Collagen-like protein</fullName>
    </recommendedName>
</protein>